<name>W9VYD2_9EURO</name>
<evidence type="ECO:0000313" key="2">
    <source>
        <dbReference type="EMBL" id="EXJ57730.1"/>
    </source>
</evidence>
<accession>W9VYD2</accession>
<dbReference type="Pfam" id="PF00026">
    <property type="entry name" value="Asp"/>
    <property type="match status" value="1"/>
</dbReference>
<gene>
    <name evidence="2" type="ORF">A1O5_12520</name>
</gene>
<reference evidence="2 3" key="1">
    <citation type="submission" date="2013-03" db="EMBL/GenBank/DDBJ databases">
        <title>The Genome Sequence of Cladophialophora psammophila CBS 110553.</title>
        <authorList>
            <consortium name="The Broad Institute Genomics Platform"/>
            <person name="Cuomo C."/>
            <person name="de Hoog S."/>
            <person name="Gorbushina A."/>
            <person name="Walker B."/>
            <person name="Young S.K."/>
            <person name="Zeng Q."/>
            <person name="Gargeya S."/>
            <person name="Fitzgerald M."/>
            <person name="Haas B."/>
            <person name="Abouelleil A."/>
            <person name="Allen A.W."/>
            <person name="Alvarado L."/>
            <person name="Arachchi H.M."/>
            <person name="Berlin A.M."/>
            <person name="Chapman S.B."/>
            <person name="Gainer-Dewar J."/>
            <person name="Goldberg J."/>
            <person name="Griggs A."/>
            <person name="Gujja S."/>
            <person name="Hansen M."/>
            <person name="Howarth C."/>
            <person name="Imamovic A."/>
            <person name="Ireland A."/>
            <person name="Larimer J."/>
            <person name="McCowan C."/>
            <person name="Murphy C."/>
            <person name="Pearson M."/>
            <person name="Poon T.W."/>
            <person name="Priest M."/>
            <person name="Roberts A."/>
            <person name="Saif S."/>
            <person name="Shea T."/>
            <person name="Sisk P."/>
            <person name="Sykes S."/>
            <person name="Wortman J."/>
            <person name="Nusbaum C."/>
            <person name="Birren B."/>
        </authorList>
    </citation>
    <scope>NUCLEOTIDE SEQUENCE [LARGE SCALE GENOMIC DNA]</scope>
    <source>
        <strain evidence="2 3">CBS 110553</strain>
    </source>
</reference>
<dbReference type="EMBL" id="AMGX01000034">
    <property type="protein sequence ID" value="EXJ57730.1"/>
    <property type="molecule type" value="Genomic_DNA"/>
</dbReference>
<dbReference type="AlphaFoldDB" id="W9VYD2"/>
<dbReference type="OrthoDB" id="10441432at2759"/>
<dbReference type="PROSITE" id="PS51767">
    <property type="entry name" value="PEPTIDASE_A1"/>
    <property type="match status" value="1"/>
</dbReference>
<evidence type="ECO:0000313" key="3">
    <source>
        <dbReference type="Proteomes" id="UP000019471"/>
    </source>
</evidence>
<dbReference type="Gene3D" id="2.40.70.10">
    <property type="entry name" value="Acid Proteases"/>
    <property type="match status" value="1"/>
</dbReference>
<proteinExistence type="predicted"/>
<dbReference type="STRING" id="1182543.W9VYD2"/>
<dbReference type="RefSeq" id="XP_007751279.1">
    <property type="nucleotide sequence ID" value="XM_007753089.1"/>
</dbReference>
<dbReference type="Proteomes" id="UP000019471">
    <property type="component" value="Unassembled WGS sequence"/>
</dbReference>
<comment type="caution">
    <text evidence="2">The sequence shown here is derived from an EMBL/GenBank/DDBJ whole genome shotgun (WGS) entry which is preliminary data.</text>
</comment>
<feature type="domain" description="Peptidase A1" evidence="1">
    <location>
        <begin position="64"/>
        <end position="110"/>
    </location>
</feature>
<evidence type="ECO:0000259" key="1">
    <source>
        <dbReference type="PROSITE" id="PS51767"/>
    </source>
</evidence>
<dbReference type="InterPro" id="IPR021109">
    <property type="entry name" value="Peptidase_aspartic_dom_sf"/>
</dbReference>
<dbReference type="InterPro" id="IPR033121">
    <property type="entry name" value="PEPTIDASE_A1"/>
</dbReference>
<dbReference type="GeneID" id="19197206"/>
<feature type="non-terminal residue" evidence="2">
    <location>
        <position position="1"/>
    </location>
</feature>
<dbReference type="SUPFAM" id="SSF50630">
    <property type="entry name" value="Acid proteases"/>
    <property type="match status" value="1"/>
</dbReference>
<sequence length="110" mass="12329">PIHRNTNYHADGTKSLIYLYHKHDINPTTPSPYHRNNNNILLGLQDDGTPTSVSADDKENDPFYTCLIQLGTLEQTVQMNFDSASADTWVRSTAIPDANDVPNETIFDPL</sequence>
<organism evidence="2 3">
    <name type="scientific">Cladophialophora psammophila CBS 110553</name>
    <dbReference type="NCBI Taxonomy" id="1182543"/>
    <lineage>
        <taxon>Eukaryota</taxon>
        <taxon>Fungi</taxon>
        <taxon>Dikarya</taxon>
        <taxon>Ascomycota</taxon>
        <taxon>Pezizomycotina</taxon>
        <taxon>Eurotiomycetes</taxon>
        <taxon>Chaetothyriomycetidae</taxon>
        <taxon>Chaetothyriales</taxon>
        <taxon>Herpotrichiellaceae</taxon>
        <taxon>Cladophialophora</taxon>
    </lineage>
</organism>
<keyword evidence="3" id="KW-1185">Reference proteome</keyword>
<dbReference type="HOGENOM" id="CLU_2176947_0_0_1"/>
<protein>
    <recommendedName>
        <fullName evidence="1">Peptidase A1 domain-containing protein</fullName>
    </recommendedName>
</protein>